<feature type="transmembrane region" description="Helical" evidence="1">
    <location>
        <begin position="14"/>
        <end position="36"/>
    </location>
</feature>
<sequence length="42" mass="4475">MAALLAPSPAWPEWLARMVLSTGVALGLTAVGIKLWERRKGG</sequence>
<organism evidence="2 3">
    <name type="scientific">endosymbiont of Tevnia jerichonana</name>
    <name type="common">vent Tica</name>
    <dbReference type="NCBI Taxonomy" id="1049564"/>
    <lineage>
        <taxon>Bacteria</taxon>
        <taxon>Pseudomonadati</taxon>
        <taxon>Pseudomonadota</taxon>
        <taxon>Gammaproteobacteria</taxon>
        <taxon>sulfur-oxidizing symbionts</taxon>
    </lineage>
</organism>
<keyword evidence="3" id="KW-1185">Reference proteome</keyword>
<protein>
    <submittedName>
        <fullName evidence="2">Uncharacterized protein</fullName>
    </submittedName>
</protein>
<accession>G2FCK9</accession>
<reference evidence="2 3" key="1">
    <citation type="journal article" date="2011" name="ISME J.">
        <title>The endosymbionts of the deep-sea tubeworms Riftia pachyptila and Tevnia jerichonana share an identical physiology as revealed by proteogenomic analyses.</title>
        <authorList>
            <person name="Gardebrecht A."/>
            <person name="Markert S."/>
            <person name="Felbeck H."/>
            <person name="Thuermer A."/>
            <person name="Albrecht D."/>
            <person name="Wollherr A."/>
            <person name="Kabisch J."/>
            <person name="Lehmann R."/>
            <person name="Daniel R."/>
            <person name="Liesegang H."/>
            <person name="Hecker M."/>
            <person name="Sievert S.M."/>
            <person name="Schweder T."/>
        </authorList>
    </citation>
    <scope>NUCLEOTIDE SEQUENCE [LARGE SCALE GENOMIC DNA]</scope>
</reference>
<evidence type="ECO:0000256" key="1">
    <source>
        <dbReference type="SAM" id="Phobius"/>
    </source>
</evidence>
<comment type="caution">
    <text evidence="2">The sequence shown here is derived from an EMBL/GenBank/DDBJ whole genome shotgun (WGS) entry which is preliminary data.</text>
</comment>
<keyword evidence="1" id="KW-1133">Transmembrane helix</keyword>
<keyword evidence="1" id="KW-0812">Transmembrane</keyword>
<dbReference type="AlphaFoldDB" id="G2FCK9"/>
<evidence type="ECO:0000313" key="3">
    <source>
        <dbReference type="Proteomes" id="UP000005167"/>
    </source>
</evidence>
<gene>
    <name evidence="2" type="ORF">TevJSym_ac01360</name>
</gene>
<dbReference type="Proteomes" id="UP000005167">
    <property type="component" value="Unassembled WGS sequence"/>
</dbReference>
<dbReference type="EMBL" id="AFZB01000003">
    <property type="protein sequence ID" value="EGW55572.1"/>
    <property type="molecule type" value="Genomic_DNA"/>
</dbReference>
<proteinExistence type="predicted"/>
<evidence type="ECO:0000313" key="2">
    <source>
        <dbReference type="EMBL" id="EGW55572.1"/>
    </source>
</evidence>
<name>G2FCK9_9GAMM</name>
<keyword evidence="1" id="KW-0472">Membrane</keyword>